<gene>
    <name evidence="1" type="ORF">LJD63_09875</name>
</gene>
<dbReference type="EMBL" id="JAJDLA010000064">
    <property type="protein sequence ID" value="MCB8606558.1"/>
    <property type="molecule type" value="Genomic_DNA"/>
</dbReference>
<sequence length="65" mass="7476">MPDFMNAQEFIDYRFARHTLLTSDVFDGSSRKGVDANGIPHYEIKQSDLETTFLKRDGGTNYRDS</sequence>
<feature type="non-terminal residue" evidence="1">
    <location>
        <position position="65"/>
    </location>
</feature>
<accession>A0AB35HH11</accession>
<organism evidence="1 2">
    <name type="scientific">Veillonella nakazawae</name>
    <dbReference type="NCBI Taxonomy" id="2682456"/>
    <lineage>
        <taxon>Bacteria</taxon>
        <taxon>Bacillati</taxon>
        <taxon>Bacillota</taxon>
        <taxon>Negativicutes</taxon>
        <taxon>Veillonellales</taxon>
        <taxon>Veillonellaceae</taxon>
        <taxon>Veillonella</taxon>
    </lineage>
</organism>
<proteinExistence type="predicted"/>
<dbReference type="AlphaFoldDB" id="A0AB35HH11"/>
<comment type="caution">
    <text evidence="1">The sequence shown here is derived from an EMBL/GenBank/DDBJ whole genome shotgun (WGS) entry which is preliminary data.</text>
</comment>
<dbReference type="RefSeq" id="WP_227283848.1">
    <property type="nucleotide sequence ID" value="NZ_JAJDLA010000064.1"/>
</dbReference>
<evidence type="ECO:0000313" key="1">
    <source>
        <dbReference type="EMBL" id="MCB8606558.1"/>
    </source>
</evidence>
<reference evidence="1" key="1">
    <citation type="submission" date="2021-10" db="EMBL/GenBank/DDBJ databases">
        <title>Collection of gut derived symbiotic bacterial strains cultured from healthy donors.</title>
        <authorList>
            <person name="Lin H."/>
            <person name="Littmann E."/>
            <person name="Kohout C."/>
            <person name="Pamer E.G."/>
        </authorList>
    </citation>
    <scope>NUCLEOTIDE SEQUENCE</scope>
    <source>
        <strain evidence="1">DFI.4.35</strain>
    </source>
</reference>
<dbReference type="Proteomes" id="UP001198010">
    <property type="component" value="Unassembled WGS sequence"/>
</dbReference>
<protein>
    <submittedName>
        <fullName evidence="1">Uncharacterized protein</fullName>
    </submittedName>
</protein>
<name>A0AB35HH11_9FIRM</name>
<evidence type="ECO:0000313" key="2">
    <source>
        <dbReference type="Proteomes" id="UP001198010"/>
    </source>
</evidence>